<dbReference type="Pfam" id="PF02176">
    <property type="entry name" value="zf-TRAF"/>
    <property type="match status" value="1"/>
</dbReference>
<dbReference type="PIRSF" id="PIRSF015614">
    <property type="entry name" value="TRAF"/>
    <property type="match status" value="1"/>
</dbReference>
<dbReference type="SMART" id="SM00061">
    <property type="entry name" value="MATH"/>
    <property type="match status" value="1"/>
</dbReference>
<dbReference type="PROSITE" id="PS50144">
    <property type="entry name" value="MATH"/>
    <property type="match status" value="1"/>
</dbReference>
<evidence type="ECO:0000256" key="11">
    <source>
        <dbReference type="PIRNR" id="PIRNR015614"/>
    </source>
</evidence>
<reference evidence="17" key="2">
    <citation type="submission" date="2025-08" db="UniProtKB">
        <authorList>
            <consortium name="Ensembl"/>
        </authorList>
    </citation>
    <scope>IDENTIFICATION</scope>
</reference>
<dbReference type="Gene3D" id="2.60.210.10">
    <property type="entry name" value="Apoptosis, Tumor Necrosis Factor Receptor Associated Protein 2, Chain A"/>
    <property type="match status" value="1"/>
</dbReference>
<dbReference type="Pfam" id="PF21355">
    <property type="entry name" value="TRAF-mep_MATH"/>
    <property type="match status" value="1"/>
</dbReference>
<dbReference type="Gene3D" id="3.30.40.10">
    <property type="entry name" value="Zinc/RING finger domain, C3HC4 (zinc finger)"/>
    <property type="match status" value="3"/>
</dbReference>
<dbReference type="AlphaFoldDB" id="A0A8C4XDG5"/>
<evidence type="ECO:0000256" key="10">
    <source>
        <dbReference type="ARBA" id="ARBA00023054"/>
    </source>
</evidence>
<evidence type="ECO:0000259" key="15">
    <source>
        <dbReference type="PROSITE" id="PS50144"/>
    </source>
</evidence>
<keyword evidence="18" id="KW-1185">Reference proteome</keyword>
<dbReference type="GO" id="GO:0005737">
    <property type="term" value="C:cytoplasm"/>
    <property type="evidence" value="ECO:0007669"/>
    <property type="project" value="UniProtKB-SubCell"/>
</dbReference>
<dbReference type="Proteomes" id="UP000694620">
    <property type="component" value="Chromosome 15"/>
</dbReference>
<evidence type="ECO:0000256" key="1">
    <source>
        <dbReference type="ARBA" id="ARBA00004496"/>
    </source>
</evidence>
<comment type="subcellular location">
    <subcellularLocation>
        <location evidence="1 11">Cytoplasm</location>
    </subcellularLocation>
</comment>
<evidence type="ECO:0000256" key="13">
    <source>
        <dbReference type="SAM" id="Coils"/>
    </source>
</evidence>
<dbReference type="GeneTree" id="ENSGT00940000160954"/>
<keyword evidence="8 11" id="KW-0862">Zinc</keyword>
<proteinExistence type="inferred from homology"/>
<feature type="zinc finger region" description="TRAF-type" evidence="12">
    <location>
        <begin position="131"/>
        <end position="174"/>
    </location>
</feature>
<dbReference type="InterPro" id="IPR002083">
    <property type="entry name" value="MATH/TRAF_dom"/>
</dbReference>
<dbReference type="FunFam" id="2.60.210.10:FF:000001">
    <property type="entry name" value="TNF receptor-associated factor"/>
    <property type="match status" value="1"/>
</dbReference>
<dbReference type="GO" id="GO:0006915">
    <property type="term" value="P:apoptotic process"/>
    <property type="evidence" value="ECO:0007669"/>
    <property type="project" value="UniProtKB-KW"/>
</dbReference>
<dbReference type="RefSeq" id="XP_028676131.1">
    <property type="nucleotide sequence ID" value="XM_028820298.2"/>
</dbReference>
<evidence type="ECO:0000256" key="12">
    <source>
        <dbReference type="PROSITE-ProRule" id="PRU00207"/>
    </source>
</evidence>
<keyword evidence="4" id="KW-0053">Apoptosis</keyword>
<keyword evidence="5 11" id="KW-0479">Metal-binding</keyword>
<keyword evidence="10 13" id="KW-0175">Coiled coil</keyword>
<dbReference type="GO" id="GO:0007165">
    <property type="term" value="P:signal transduction"/>
    <property type="evidence" value="ECO:0007669"/>
    <property type="project" value="InterPro"/>
</dbReference>
<evidence type="ECO:0000256" key="9">
    <source>
        <dbReference type="ARBA" id="ARBA00022843"/>
    </source>
</evidence>
<name>A0A8C4XDG5_ERPCA</name>
<dbReference type="GO" id="GO:0031996">
    <property type="term" value="F:thioesterase binding"/>
    <property type="evidence" value="ECO:0007669"/>
    <property type="project" value="TreeGrafter"/>
</dbReference>
<keyword evidence="3" id="KW-1017">Isopeptide bond</keyword>
<reference evidence="17" key="3">
    <citation type="submission" date="2025-09" db="UniProtKB">
        <authorList>
            <consortium name="Ensembl"/>
        </authorList>
    </citation>
    <scope>IDENTIFICATION</scope>
</reference>
<evidence type="ECO:0000256" key="8">
    <source>
        <dbReference type="ARBA" id="ARBA00022833"/>
    </source>
</evidence>
<dbReference type="GO" id="GO:0043122">
    <property type="term" value="P:regulation of canonical NF-kappaB signal transduction"/>
    <property type="evidence" value="ECO:0007669"/>
    <property type="project" value="TreeGrafter"/>
</dbReference>
<dbReference type="SUPFAM" id="SSF49599">
    <property type="entry name" value="TRAF domain-like"/>
    <property type="match status" value="3"/>
</dbReference>
<evidence type="ECO:0000313" key="18">
    <source>
        <dbReference type="Proteomes" id="UP000694620"/>
    </source>
</evidence>
<dbReference type="SUPFAM" id="SSF57850">
    <property type="entry name" value="RING/U-box"/>
    <property type="match status" value="1"/>
</dbReference>
<feature type="domain" description="TRAF-type" evidence="16">
    <location>
        <begin position="185"/>
        <end position="233"/>
    </location>
</feature>
<evidence type="ECO:0000256" key="3">
    <source>
        <dbReference type="ARBA" id="ARBA00022499"/>
    </source>
</evidence>
<dbReference type="PROSITE" id="PS00518">
    <property type="entry name" value="ZF_RING_1"/>
    <property type="match status" value="1"/>
</dbReference>
<dbReference type="OrthoDB" id="1737200at2759"/>
<comment type="similarity">
    <text evidence="11">Belongs to the TNF receptor-associated factor family.</text>
</comment>
<dbReference type="GO" id="GO:0005164">
    <property type="term" value="F:tumor necrosis factor receptor binding"/>
    <property type="evidence" value="ECO:0007669"/>
    <property type="project" value="UniProtKB-UniRule"/>
</dbReference>
<dbReference type="InterPro" id="IPR012227">
    <property type="entry name" value="TNF_rcpt-assoc_TRAF_met"/>
</dbReference>
<feature type="domain" description="MATH" evidence="15">
    <location>
        <begin position="407"/>
        <end position="555"/>
    </location>
</feature>
<dbReference type="PROSITE" id="PS50145">
    <property type="entry name" value="ZF_TRAF"/>
    <property type="match status" value="2"/>
</dbReference>
<dbReference type="GO" id="GO:0061630">
    <property type="term" value="F:ubiquitin protein ligase activity"/>
    <property type="evidence" value="ECO:0007669"/>
    <property type="project" value="UniProtKB-EC"/>
</dbReference>
<dbReference type="Ensembl" id="ENSECRT00000024410.1">
    <property type="protein sequence ID" value="ENSECRP00000023885.1"/>
    <property type="gene ID" value="ENSECRG00000016179.1"/>
</dbReference>
<dbReference type="InterPro" id="IPR017907">
    <property type="entry name" value="Znf_RING_CS"/>
</dbReference>
<evidence type="ECO:0000313" key="17">
    <source>
        <dbReference type="Ensembl" id="ENSECRP00000023885.1"/>
    </source>
</evidence>
<feature type="domain" description="TRAF-type" evidence="16">
    <location>
        <begin position="131"/>
        <end position="174"/>
    </location>
</feature>
<dbReference type="PANTHER" id="PTHR10131">
    <property type="entry name" value="TNF RECEPTOR ASSOCIATED FACTOR"/>
    <property type="match status" value="1"/>
</dbReference>
<accession>A0A8C4XDG5</accession>
<feature type="coiled-coil region" evidence="13">
    <location>
        <begin position="260"/>
        <end position="376"/>
    </location>
</feature>
<keyword evidence="2 11" id="KW-0963">Cytoplasm</keyword>
<dbReference type="EC" id="2.3.2.27" evidence="11"/>
<feature type="domain" description="RING-type" evidence="14">
    <location>
        <begin position="48"/>
        <end position="88"/>
    </location>
</feature>
<feature type="zinc finger region" description="TRAF-type" evidence="12">
    <location>
        <begin position="185"/>
        <end position="233"/>
    </location>
</feature>
<sequence length="563" mass="64991">MAANEYSYENMGVISRQNSNAGISCEFEMTLMERNLQFVEKLEDQYTCPSCCRFVINPHQASCGHIFCYQCITMFLECRTNPVCPVDNTVIKANEVFLDNCCKREILNREVFCVNSPNCLFKVILCRLQDHLKQCPYESVQCTNKGCTVALFRKDVKEHIKNECKYRLEPCSYCQTYVMVLQVKTHEQYECLEYLVPCPDKCSEFVKRSKLADHFHECPEIEVDCIYKKYGCTVREKRIKVRAHEDTALKNHLLLVVENNTKLEKQIAGLKETLHEKHNEIQELTRVVDKMEKEIKPLVQNVTRNDNMLSAIQKSLEDQKEKVSNIHLQLQQLSRSFNQDPSRKDLGHLRISVDNLRQQVSVIESLRDRLASLEVQSTRHSGQLNIHVDQLSLNEERFNCLESTSYNGKFIWKIRDYKKKKKEAAEGRIVSIFSQPFYTSRCGYKLGARAYLNGDGNGKGTHLSLYIVLMKGEFDSLLPWPFKQMVTLMILDQSGAKSDISDVFKPDLHSGSFKRPVNEMNVASGFPCFVPHTTLESSKQSIYIKDETLFVKVKVDLNGLEEL</sequence>
<keyword evidence="9" id="KW-0832">Ubl conjugation</keyword>
<protein>
    <recommendedName>
        <fullName evidence="11">TNF receptor-associated factor</fullName>
        <ecNumber evidence="11">2.3.2.27</ecNumber>
    </recommendedName>
</protein>
<evidence type="ECO:0000256" key="5">
    <source>
        <dbReference type="ARBA" id="ARBA00022723"/>
    </source>
</evidence>
<keyword evidence="6" id="KW-0677">Repeat</keyword>
<evidence type="ECO:0000256" key="4">
    <source>
        <dbReference type="ARBA" id="ARBA00022703"/>
    </source>
</evidence>
<reference evidence="17" key="1">
    <citation type="submission" date="2021-06" db="EMBL/GenBank/DDBJ databases">
        <authorList>
            <consortium name="Wellcome Sanger Institute Data Sharing"/>
        </authorList>
    </citation>
    <scope>NUCLEOTIDE SEQUENCE [LARGE SCALE GENOMIC DNA]</scope>
</reference>
<dbReference type="InterPro" id="IPR001841">
    <property type="entry name" value="Znf_RING"/>
</dbReference>
<dbReference type="PROSITE" id="PS50089">
    <property type="entry name" value="ZF_RING_2"/>
    <property type="match status" value="1"/>
</dbReference>
<dbReference type="FunFam" id="3.30.40.10:FF:000356">
    <property type="entry name" value="TNF receptor-associated factor"/>
    <property type="match status" value="1"/>
</dbReference>
<dbReference type="InterPro" id="IPR013083">
    <property type="entry name" value="Znf_RING/FYVE/PHD"/>
</dbReference>
<dbReference type="InterPro" id="IPR008974">
    <property type="entry name" value="TRAF-like"/>
</dbReference>
<evidence type="ECO:0000256" key="6">
    <source>
        <dbReference type="ARBA" id="ARBA00022737"/>
    </source>
</evidence>
<evidence type="ECO:0000256" key="2">
    <source>
        <dbReference type="ARBA" id="ARBA00022490"/>
    </source>
</evidence>
<organism evidence="17 18">
    <name type="scientific">Erpetoichthys calabaricus</name>
    <name type="common">Rope fish</name>
    <name type="synonym">Calamoichthys calabaricus</name>
    <dbReference type="NCBI Taxonomy" id="27687"/>
    <lineage>
        <taxon>Eukaryota</taxon>
        <taxon>Metazoa</taxon>
        <taxon>Chordata</taxon>
        <taxon>Craniata</taxon>
        <taxon>Vertebrata</taxon>
        <taxon>Euteleostomi</taxon>
        <taxon>Actinopterygii</taxon>
        <taxon>Polypteriformes</taxon>
        <taxon>Polypteridae</taxon>
        <taxon>Erpetoichthys</taxon>
    </lineage>
</organism>
<dbReference type="InterPro" id="IPR001293">
    <property type="entry name" value="Znf_TRAF"/>
</dbReference>
<evidence type="ECO:0000259" key="16">
    <source>
        <dbReference type="PROSITE" id="PS50145"/>
    </source>
</evidence>
<dbReference type="RefSeq" id="XP_028676130.1">
    <property type="nucleotide sequence ID" value="XM_028820297.2"/>
</dbReference>
<dbReference type="GO" id="GO:0009898">
    <property type="term" value="C:cytoplasmic side of plasma membrane"/>
    <property type="evidence" value="ECO:0007669"/>
    <property type="project" value="TreeGrafter"/>
</dbReference>
<comment type="catalytic activity">
    <reaction evidence="11">
        <text>S-ubiquitinyl-[E2 ubiquitin-conjugating enzyme]-L-cysteine + [acceptor protein]-L-lysine = [E2 ubiquitin-conjugating enzyme]-L-cysteine + N(6)-ubiquitinyl-[acceptor protein]-L-lysine.</text>
        <dbReference type="EC" id="2.3.2.27"/>
    </reaction>
</comment>
<dbReference type="GO" id="GO:0042981">
    <property type="term" value="P:regulation of apoptotic process"/>
    <property type="evidence" value="ECO:0007669"/>
    <property type="project" value="InterPro"/>
</dbReference>
<keyword evidence="7 12" id="KW-0863">Zinc-finger</keyword>
<evidence type="ECO:0000259" key="14">
    <source>
        <dbReference type="PROSITE" id="PS50089"/>
    </source>
</evidence>
<dbReference type="GeneID" id="114665683"/>
<evidence type="ECO:0000256" key="7">
    <source>
        <dbReference type="ARBA" id="ARBA00022771"/>
    </source>
</evidence>
<dbReference type="InterPro" id="IPR049342">
    <property type="entry name" value="TRAF1-6_MATH_dom"/>
</dbReference>
<dbReference type="PANTHER" id="PTHR10131:SF83">
    <property type="entry name" value="TNF RECEPTOR-ASSOCIATED FACTOR 5"/>
    <property type="match status" value="1"/>
</dbReference>
<dbReference type="GO" id="GO:0008270">
    <property type="term" value="F:zinc ion binding"/>
    <property type="evidence" value="ECO:0007669"/>
    <property type="project" value="UniProtKB-UniRule"/>
</dbReference>
<gene>
    <name evidence="17" type="primary">TRAF5</name>
</gene>